<name>A0A1M5PYF6_9ACTN</name>
<organism evidence="1 2">
    <name type="scientific">Jatrophihabitans endophyticus</name>
    <dbReference type="NCBI Taxonomy" id="1206085"/>
    <lineage>
        <taxon>Bacteria</taxon>
        <taxon>Bacillati</taxon>
        <taxon>Actinomycetota</taxon>
        <taxon>Actinomycetes</taxon>
        <taxon>Jatrophihabitantales</taxon>
        <taxon>Jatrophihabitantaceae</taxon>
        <taxon>Jatrophihabitans</taxon>
    </lineage>
</organism>
<evidence type="ECO:0000313" key="2">
    <source>
        <dbReference type="Proteomes" id="UP000186132"/>
    </source>
</evidence>
<dbReference type="EMBL" id="FQVU01000004">
    <property type="protein sequence ID" value="SHH06692.1"/>
    <property type="molecule type" value="Genomic_DNA"/>
</dbReference>
<keyword evidence="2" id="KW-1185">Reference proteome</keyword>
<dbReference type="Proteomes" id="UP000186132">
    <property type="component" value="Unassembled WGS sequence"/>
</dbReference>
<accession>A0A1M5PYF6</accession>
<dbReference type="AlphaFoldDB" id="A0A1M5PYF6"/>
<sequence>MRILVDEWELGDWSSEDAVVLRVGDDFDRGASDFRAESPDEEFRAALGAELFDSIDAQTYGNGPGRRCRVRGRITAIGAVLERQTRRPDGSLRIECRTRDVAATEDGAGRSTGHRFLVDVAVRP</sequence>
<gene>
    <name evidence="1" type="ORF">SAMN05443575_3233</name>
</gene>
<reference evidence="1 2" key="1">
    <citation type="submission" date="2016-11" db="EMBL/GenBank/DDBJ databases">
        <authorList>
            <person name="Jaros S."/>
            <person name="Januszkiewicz K."/>
            <person name="Wedrychowicz H."/>
        </authorList>
    </citation>
    <scope>NUCLEOTIDE SEQUENCE [LARGE SCALE GENOMIC DNA]</scope>
    <source>
        <strain evidence="1 2">DSM 45627</strain>
    </source>
</reference>
<protein>
    <submittedName>
        <fullName evidence="1">Uncharacterized protein</fullName>
    </submittedName>
</protein>
<evidence type="ECO:0000313" key="1">
    <source>
        <dbReference type="EMBL" id="SHH06692.1"/>
    </source>
</evidence>
<dbReference type="RefSeq" id="WP_073391431.1">
    <property type="nucleotide sequence ID" value="NZ_FQVU01000004.1"/>
</dbReference>
<proteinExistence type="predicted"/>